<evidence type="ECO:0000256" key="7">
    <source>
        <dbReference type="ARBA" id="ARBA00022825"/>
    </source>
</evidence>
<feature type="active site" description="Charge relay system" evidence="13">
    <location>
        <position position="2316"/>
    </location>
</feature>
<dbReference type="InterPro" id="IPR020596">
    <property type="entry name" value="rRNA_Ade_Mease_Trfase_CS"/>
</dbReference>
<evidence type="ECO:0000256" key="9">
    <source>
        <dbReference type="ARBA" id="ARBA00023157"/>
    </source>
</evidence>
<protein>
    <recommendedName>
        <fullName evidence="11">subtilisin</fullName>
        <ecNumber evidence="11">3.4.21.62</ecNumber>
    </recommendedName>
</protein>
<proteinExistence type="inferred from homology"/>
<feature type="domain" description="PA14" evidence="18">
    <location>
        <begin position="179"/>
        <end position="333"/>
    </location>
</feature>
<feature type="active site" description="Charge relay system" evidence="13">
    <location>
        <position position="2475"/>
    </location>
</feature>
<dbReference type="InterPro" id="IPR001737">
    <property type="entry name" value="KsgA/Erm"/>
</dbReference>
<dbReference type="PROSITE" id="PS51689">
    <property type="entry name" value="SAM_RNA_A_N6_MT"/>
    <property type="match status" value="1"/>
</dbReference>
<evidence type="ECO:0000259" key="18">
    <source>
        <dbReference type="PROSITE" id="PS51820"/>
    </source>
</evidence>
<gene>
    <name evidence="19" type="primary">DIMT1</name>
    <name evidence="19" type="ORF">SNAT2548_LOCUS6378</name>
</gene>
<dbReference type="EC" id="3.4.21.62" evidence="11"/>
<dbReference type="SUPFAM" id="SSF53335">
    <property type="entry name" value="S-adenosyl-L-methionine-dependent methyltransferases"/>
    <property type="match status" value="1"/>
</dbReference>
<evidence type="ECO:0000313" key="20">
    <source>
        <dbReference type="Proteomes" id="UP000604046"/>
    </source>
</evidence>
<dbReference type="PANTHER" id="PTHR24252">
    <property type="entry name" value="ACROSIN-RELATED"/>
    <property type="match status" value="1"/>
</dbReference>
<dbReference type="InterPro" id="IPR033116">
    <property type="entry name" value="TRYPSIN_SER"/>
</dbReference>
<dbReference type="InterPro" id="IPR011658">
    <property type="entry name" value="PA14_dom"/>
</dbReference>
<dbReference type="InterPro" id="IPR001254">
    <property type="entry name" value="Trypsin_dom"/>
</dbReference>
<dbReference type="PROSITE" id="PS51892">
    <property type="entry name" value="SUBTILASE"/>
    <property type="match status" value="1"/>
</dbReference>
<evidence type="ECO:0000256" key="8">
    <source>
        <dbReference type="ARBA" id="ARBA00022884"/>
    </source>
</evidence>
<feature type="binding site" evidence="12">
    <location>
        <position position="4300"/>
    </location>
    <ligand>
        <name>S-adenosyl-L-methionine</name>
        <dbReference type="ChEBI" id="CHEBI:59789"/>
    </ligand>
</feature>
<feature type="compositionally biased region" description="Low complexity" evidence="15">
    <location>
        <begin position="4194"/>
        <end position="4206"/>
    </location>
</feature>
<dbReference type="PRINTS" id="PR00723">
    <property type="entry name" value="SUBTILISIN"/>
</dbReference>
<dbReference type="Pfam" id="PF00398">
    <property type="entry name" value="RrnaAD"/>
    <property type="match status" value="1"/>
</dbReference>
<feature type="domain" description="Fibronectin type-III" evidence="17">
    <location>
        <begin position="2998"/>
        <end position="3097"/>
    </location>
</feature>
<evidence type="ECO:0000256" key="6">
    <source>
        <dbReference type="ARBA" id="ARBA00022801"/>
    </source>
</evidence>
<feature type="domain" description="Fibronectin type-III" evidence="17">
    <location>
        <begin position="3225"/>
        <end position="3325"/>
    </location>
</feature>
<dbReference type="InterPro" id="IPR013783">
    <property type="entry name" value="Ig-like_fold"/>
</dbReference>
<dbReference type="CDD" id="cd00190">
    <property type="entry name" value="Tryp_SPc"/>
    <property type="match status" value="1"/>
</dbReference>
<feature type="binding site" evidence="12">
    <location>
        <position position="4315"/>
    </location>
    <ligand>
        <name>S-adenosyl-L-methionine</name>
        <dbReference type="ChEBI" id="CHEBI:59789"/>
    </ligand>
</feature>
<dbReference type="NCBIfam" id="TIGR00755">
    <property type="entry name" value="ksgA"/>
    <property type="match status" value="1"/>
</dbReference>
<feature type="domain" description="Peptidase S1" evidence="16">
    <location>
        <begin position="975"/>
        <end position="1205"/>
    </location>
</feature>
<evidence type="ECO:0000259" key="16">
    <source>
        <dbReference type="PROSITE" id="PS50240"/>
    </source>
</evidence>
<feature type="domain" description="Fibronectin type-III" evidence="17">
    <location>
        <begin position="2893"/>
        <end position="2994"/>
    </location>
</feature>
<feature type="binding site" evidence="12">
    <location>
        <position position="4227"/>
    </location>
    <ligand>
        <name>S-adenosyl-L-methionine</name>
        <dbReference type="ChEBI" id="CHEBI:59789"/>
    </ligand>
</feature>
<keyword evidence="2 12" id="KW-0489">Methyltransferase</keyword>
<feature type="binding site" evidence="12">
    <location>
        <position position="4225"/>
    </location>
    <ligand>
        <name>S-adenosyl-L-methionine</name>
        <dbReference type="ChEBI" id="CHEBI:59789"/>
    </ligand>
</feature>
<dbReference type="PROSITE" id="PS00134">
    <property type="entry name" value="TRYPSIN_HIS"/>
    <property type="match status" value="1"/>
</dbReference>
<dbReference type="PANTHER" id="PTHR24252:SF7">
    <property type="entry name" value="HYALIN"/>
    <property type="match status" value="1"/>
</dbReference>
<dbReference type="CDD" id="cd02440">
    <property type="entry name" value="AdoMet_MTases"/>
    <property type="match status" value="1"/>
</dbReference>
<dbReference type="SMART" id="SM00060">
    <property type="entry name" value="FN3"/>
    <property type="match status" value="3"/>
</dbReference>
<dbReference type="PROSITE" id="PS00136">
    <property type="entry name" value="SUBTILASE_ASP"/>
    <property type="match status" value="1"/>
</dbReference>
<dbReference type="PROSITE" id="PS00138">
    <property type="entry name" value="SUBTILASE_SER"/>
    <property type="match status" value="1"/>
</dbReference>
<dbReference type="Gene3D" id="2.60.40.10">
    <property type="entry name" value="Immunoglobulins"/>
    <property type="match status" value="2"/>
</dbReference>
<dbReference type="InterPro" id="IPR022398">
    <property type="entry name" value="Peptidase_S8_His-AS"/>
</dbReference>
<evidence type="ECO:0000256" key="12">
    <source>
        <dbReference type="PROSITE-ProRule" id="PRU01026"/>
    </source>
</evidence>
<evidence type="ECO:0000256" key="2">
    <source>
        <dbReference type="ARBA" id="ARBA00022603"/>
    </source>
</evidence>
<evidence type="ECO:0000256" key="11">
    <source>
        <dbReference type="ARBA" id="ARBA00023619"/>
    </source>
</evidence>
<comment type="caution">
    <text evidence="19">The sequence shown here is derived from an EMBL/GenBank/DDBJ whole genome shotgun (WGS) entry which is preliminary data.</text>
</comment>
<dbReference type="PROSITE" id="PS50853">
    <property type="entry name" value="FN3"/>
    <property type="match status" value="3"/>
</dbReference>
<dbReference type="Pfam" id="PF07691">
    <property type="entry name" value="PA14"/>
    <property type="match status" value="2"/>
</dbReference>
<dbReference type="Gene3D" id="3.90.182.10">
    <property type="entry name" value="Toxin - Anthrax Protective Antigen,domain 1"/>
    <property type="match status" value="2"/>
</dbReference>
<accession>A0A812JE26</accession>
<dbReference type="FunFam" id="2.40.10.10:FF:000003">
    <property type="entry name" value="Transmembrane serine protease 3"/>
    <property type="match status" value="1"/>
</dbReference>
<dbReference type="HAMAP" id="MF_00607">
    <property type="entry name" value="16SrRNA_methyltr_A"/>
    <property type="match status" value="1"/>
</dbReference>
<feature type="compositionally biased region" description="Acidic residues" evidence="15">
    <location>
        <begin position="4519"/>
        <end position="4534"/>
    </location>
</feature>
<dbReference type="GO" id="GO:0000179">
    <property type="term" value="F:rRNA (adenine-N6,N6-)-dimethyltransferase activity"/>
    <property type="evidence" value="ECO:0007669"/>
    <property type="project" value="UniProtKB-UniRule"/>
</dbReference>
<dbReference type="Gene3D" id="1.10.8.480">
    <property type="match status" value="1"/>
</dbReference>
<dbReference type="Pfam" id="PF00041">
    <property type="entry name" value="fn3"/>
    <property type="match status" value="1"/>
</dbReference>
<keyword evidence="1" id="KW-0698">rRNA processing</keyword>
<evidence type="ECO:0000256" key="5">
    <source>
        <dbReference type="ARBA" id="ARBA00022691"/>
    </source>
</evidence>
<evidence type="ECO:0000256" key="14">
    <source>
        <dbReference type="RuleBase" id="RU003355"/>
    </source>
</evidence>
<dbReference type="CDD" id="cd07473">
    <property type="entry name" value="Peptidases_S8_Subtilisin_like"/>
    <property type="match status" value="1"/>
</dbReference>
<comment type="similarity">
    <text evidence="12">Belongs to the class I-like SAM-binding methyltransferase superfamily. rRNA adenine N(6)-methyltransferase family.</text>
</comment>
<feature type="active site" description="Charge relay system" evidence="13">
    <location>
        <position position="2261"/>
    </location>
</feature>
<dbReference type="SMART" id="SM00020">
    <property type="entry name" value="Tryp_SPc"/>
    <property type="match status" value="1"/>
</dbReference>
<evidence type="ECO:0000259" key="17">
    <source>
        <dbReference type="PROSITE" id="PS50853"/>
    </source>
</evidence>
<dbReference type="OrthoDB" id="531541at2759"/>
<dbReference type="SUPFAM" id="SSF52743">
    <property type="entry name" value="Subtilisin-like"/>
    <property type="match status" value="1"/>
</dbReference>
<dbReference type="InterPro" id="IPR015500">
    <property type="entry name" value="Peptidase_S8_subtilisin-rel"/>
</dbReference>
<keyword evidence="20" id="KW-1185">Reference proteome</keyword>
<dbReference type="InterPro" id="IPR036852">
    <property type="entry name" value="Peptidase_S8/S53_dom_sf"/>
</dbReference>
<dbReference type="SUPFAM" id="SSF49265">
    <property type="entry name" value="Fibronectin type III"/>
    <property type="match status" value="2"/>
</dbReference>
<dbReference type="CDD" id="cd00063">
    <property type="entry name" value="FN3"/>
    <property type="match status" value="1"/>
</dbReference>
<keyword evidence="9" id="KW-1015">Disulfide bond</keyword>
<name>A0A812JE26_9DINO</name>
<dbReference type="InterPro" id="IPR000209">
    <property type="entry name" value="Peptidase_S8/S53_dom"/>
</dbReference>
<keyword evidence="5 12" id="KW-0949">S-adenosyl-L-methionine</keyword>
<evidence type="ECO:0000256" key="15">
    <source>
        <dbReference type="SAM" id="MobiDB-lite"/>
    </source>
</evidence>
<feature type="domain" description="PA14" evidence="18">
    <location>
        <begin position="673"/>
        <end position="822"/>
    </location>
</feature>
<dbReference type="Pfam" id="PF02010">
    <property type="entry name" value="REJ"/>
    <property type="match status" value="1"/>
</dbReference>
<organism evidence="19 20">
    <name type="scientific">Symbiodinium natans</name>
    <dbReference type="NCBI Taxonomy" id="878477"/>
    <lineage>
        <taxon>Eukaryota</taxon>
        <taxon>Sar</taxon>
        <taxon>Alveolata</taxon>
        <taxon>Dinophyceae</taxon>
        <taxon>Suessiales</taxon>
        <taxon>Symbiodiniaceae</taxon>
        <taxon>Symbiodinium</taxon>
    </lineage>
</organism>
<feature type="binding site" evidence="12">
    <location>
        <position position="4273"/>
    </location>
    <ligand>
        <name>S-adenosyl-L-methionine</name>
        <dbReference type="ChEBI" id="CHEBI:59789"/>
    </ligand>
</feature>
<sequence length="4534" mass="476164">MPLTSTWTFVANAYALDSPEVVAFQQGCQQHCLTMPSCSGFAMYVYTDSQSGCEYYGVDIGMGFVQNVSYGGLSTLCQKTSILGAYGTLQLPASAAPSGMTHLVVVSAYENVTMSSGAGVVLTDYSTVDTVATNLSFEDMNPLAGFVEGTVMVGAAADESQISGYAIYWGQSSSMKLEGGEPGLQAQFYAMPSCPCMTCNVDFASLGAPILVQDEAANMYSFSRPGGALSAWPGLNRSEFFAARWQGRVTLAGGHYTMTLVSDDGARILINGAQALSTTGTTGATTASGDMYMPAGTHDVELEYYQCRGSSGVTVAVSGPDTGYMDVSLWTVARHGPLQRPPLLTLSKTGSDLTGTIPSDTMVPIGATHLLAFAQSLTGYDSTSWIAVALQDLIRPNGTAQALNFTDMNPAPNFIEGVLLIKRAVAEQEVNFYNVYWGSSATEIVNVTSRSVGSLSDTRPTCSGASCGEIVIAADGSSSQWSVTRTAYSNYESASITLVGPAEVRFTYLHTERCCDKIQLLDTFYSGFTTPSDTIVLPEGVHVATWNSDFSVTNNGWSFIYTYQGLSDGRPGLIASLPKPEGQQDLALPITPQALLGTHFIVKTAYNLTESSGSVALEIQDLAPNVIPIHSASFTDEDLGSGVIGGNISISAAASVTGFRVYWGRNSTHPIAGGIPGLLAEYFYLSPTSYYDAIPYLDSMQPDLVQVESMLYHPETNEAFPGVGVSDAFAARWTGYIMISSGGSYLFTLNSDDGSKLYVNGVLVVDNDGVHGMQAISGDAYLYPGMHAVKVDYFDQESYAGIMLSYSGPDTGGATVAVPGSVLRHGSLDNALVGECVAQAGACTVQVVNATIPTEASHLLVRAYDSEGESTTGASLAVEDAALPSQPATGIYFQDVDPVAGQVSGTITLEPAEDPSQISHYVIYWGSSATVKLDGVPIAQIAANTSGTSRGSCGVKGPDDTPLRFTREGINGPKIVNGQDASRCEWRWQVSLRSQGWHFCGGTLISPKWVMTAAHCVEGGGGFQVVTGDFDKDSDLDANEETHQVLRVISHELYNSNTMTHDFALIELEAEVDTTACAASACLPDAEVPAGQECFITGWGTLASGGSSPSILQEGMVLALTNSECNARYAGQILDDMLCAQGTASGGIVDACQGDSGGPLVCPTGDGRYVLHGATSWGYGCADADYPGVWSRITWILGWIETHTGLTPQTGGGGNVTYNLTAQAIPAGATHLLVFSSKHGAEMSTGISVPVVDFAPTSLAPASISFTDTDPSPGELGGTIVIGRAADETNVTHYAVYWGSSDQTVLEIFAQVPKGSGSLEIPVPANTPQPSGASHFLAFVVGPSGQGSNSAAVAIVDVDHSRAPGGLAFQDADPGQGTVGGTVTIQRAASQTGVTAYNLYWSTGSCTTLGGQIASVTVARTSIAPYCFTGNACSDINVLQEDVGVYVVSRGMDGYRNDERASLYLEGPGVIRFSRFGTEGGYDTLTIDGMALSGSSVPADVQLGAGQKQVDWFSDFSVTGAGWVFTYESRGNFGDATYELPYGTFLPSSATEMMVFSVSEGSEYRGACAATAVSDFAPPSQIPQALWFQDSDSAAGLVGGDLIILQSRNHSGLEAYHVYWGANSTHRLPGVAMVAAVPATTAGTNVTVTIASGTSLPVNATTLLVFASSSSGESRTAASVEVVDYEPAEDAATSIAFVDVDEGEGVVAGMAYIGRAADESSVDFYNLYFSLGTQKLDFIGSVPAPTLAARPSCSGTSCTQIDIRSVAGGIAYEVSRGTSYDNNEQASIAVTGPGMIKFTFFTTEAGYDFLTILGTAYSGNSMPGDIDIPAGTHEIVWRSDGSVTTGGWIFRLESGASDSLSVEVPRGTSIPDTADSLLVLTASAGGEMATGITAPLVDYHPPSAIAVSVQCQDTNPSIGVFSGFCDVRRAAVEVGVLAYDIYWGRNASHPIPGSSAIGQAVLNASAGALVTASIASVPIHSSASHLVALAVGSGGAAAMGVGTPVLDNSGLSLDPSSLNLVATPGSTVSSVVTITSDGSEDITLQVGLVFEDDSAQGALPASLTSTPSTGSGNAGAGYILPSVCETVSDLPVPGKKRLLYKMKKAKQLDARARRLHAKGVETKHGVKITTFDRLGGIAFAEMKNASTKQYCQMFVDLENDPVVQFVEEDLTWFALGKPKMDDMLFPPPKPQPEAGGKLKGRMHRRTDSCSTCRDAAQGHPNDVSFEDLWGLHQDNDVDIDAPEAWAIHQGTNGRVIIAVLDTGVDYNHEDLRNQMWVNPGEIAGDGIDNDGNGFVDDVYGYDFYGDSGDPMDSNGHGTHCAGTIGAEAGNSIGVAGVSWKPQIMALKFLGASGGSTGDAIRALDYAVMMGAQISSNSWGGGGYSQALVDAIDEAATYNHLFIVAAGNDGRDNEITATYPCNYNRPNMICVASTDSANDISSFSNWGTEVVHIAAPGSRIYSTYPNNQYEFLSGTSMATPHVSGVAALVLDYVDTLTYAELRNLILTSGVSYAKFEAKVSTGKLLNAHAALQMAGQYAWARVTGPAASGSITVPAGGSASVDLELGNARLEEGEYRVALRIWKQVNDILYSRLVPVIFTLHRFGSAPTVGAGGIEFEDTDARRDVIAGALTITRATPEQEDTFSQYHIFWADSTQLRTSETPLATLDTGNVLQDNFAFFDNSFWFPPDADIAGESWSVSSGAAIFSGQYDTSHLTMARRFAPPFTMKAKVRKTAGALAHMVIQVGGDSVSLFGSGGLRAMMLGSQKILVSPDGQHYSVPCTLGTWFEVTITVLASSVTFADNQGCQEIVQSIPSTDETKAIRIGADCTGDCQGSVWDSFEVSGGLYATFNVPPSTSIPSNAAGFVVHAWNVLGLQTTGLYMPLVDHRVAVRAAQPTQVTAGSATTSSLSLSWTRGALNDCSSGFERYEVMAQGSAGGWVEPAGCTMLVNVNMESCTATQLASDMPYQFRVRVLCVLEETQSLWSEISEAAMTLPMPAVAPSSVRSRVPSSTGLLVSWETGTLNDCEFSETVVEGQPSGGEWFQPEGCTGLTMLNTYTCTAEALTSGTEYVFRVKTNCADSLSSSPYSAVSLPVATLATAQTWETEQRRVLSVSMTSNIDYNQVQSNPELQNALVSNIVTATATRMGVDPSRVRVEVLAGTALPSSRRLSALATVFSVVVDGVSEDTSTKDITENVAADVSTAVEVETGTASEVQVSSVNRLVAAVPPERVTWTMLSPDSVQLHWNVRPLNDCSFLAWQVHARAGSIELTPPGCQGLVNLSSTSCIANGFATGNTYTFSVTLLCADPAISSEPSEASEPWMVGSVPTLVSAEFTAGYSTLLLTFDVVVTAELLTPTSCADAFNAVLGQKFGSEFSCNVAGSQLAVTLGSGATLVLGDSISLVTAAGLVAVTSSLPVVEVSGFLSASPPAVLPCVPVTLLLQASGSAGRALQLEWSTSSQSPNLASVLAAATADSSTSVELSPAVLASVLSAAQVQDGQGLDLDVSVQVTNWLGDSSMMSTSVKLLSDGQPTASIMAVGPTTLTRSLDEDVELEVATGIVAPCNQSEEVTGTPVTTWHYKASSSASWTTLTEAGLMDASPLPNRVRVAAFGLAPGVHEFRATASLSSEAQGAQEVVFHVTVADIPPPTLEVTGPRSVGVGCDLQLATSWTGVVHPSATIVYAWTCHQPSSCNSTISNFASGGAGSTEAGLQLSGSELALGSYRFRVTMTQYIPGHFTIFSVAEVTIAVQSGGPLPVQIATPWSRMDRISLQAPELKVPIVATIGSEGGCQVPSGAAFKWVLAKEEAPQQIVSILDSTTTAGVSLAVSTTDFTSTALVPSTTYVYALLSAANASHLALGEQSGSLQDAAIYGLSVTLSLPFVADAPPSSGRAVVSPEIGEALKSKFRLATEEWSDEDASTLDYAFYIFPLGDTYTVSEGSDGTLQSTPTFEMPTIEWSDPSSPQYWTKFSGLLISVWGSSASISGLDLASGTYYTVARARDHLGGVASTAVLGPWVRQPSTLSTADLTNALAAVQQSSDPNKILSSLNAVTEMSGAVNDTSAEAKREVTNLALSALESVTSIVEATEESLQQLGESVKKVVVSTGGAADESALTRAADVLGSCLDLALNASETGVSSSAGTSILASIVTIGKSSGDALEDDGATWLVGGLSVSSNSSFEQARGMAKVKKQNLKKKANQGKSATKGKPGKSQGAGGGGTGVPTNKKFGQHLLRNPGIVDKILAAADLKPSDTAFEIGPGTGNLTLKLVESCKKVIACEIDPRMAAEVRKRIASTGRTNLEVKENDVLREKWPIFDVCVANLPYQISSPFTFKLLAHRPAFRCAVLMFQKEFAERLIAKVGESQYGRLAVNTSLFVKVTCVCKVGRMNFTPPPEVDSMVVKIVPRFPPIEVDFREWDGLMRICFGRKRKTLRSSFCMSYTLKTLEDNYTTWCALTGCKPDRRNMKDKVVEVLAALKLSDKRAIKIDLDTYFKLLLEFNTRGIHFTNVNVGTKIGESDAPQLPDDLFMDEDNEDGDEDMEQ</sequence>
<dbReference type="InterPro" id="IPR043504">
    <property type="entry name" value="Peptidase_S1_PA_chymotrypsin"/>
</dbReference>
<dbReference type="Gene3D" id="3.40.50.200">
    <property type="entry name" value="Peptidase S8/S53 domain"/>
    <property type="match status" value="1"/>
</dbReference>
<dbReference type="InterPro" id="IPR034204">
    <property type="entry name" value="PfSUB1-like_cat_dom"/>
</dbReference>
<feature type="region of interest" description="Disordered" evidence="15">
    <location>
        <begin position="4509"/>
        <end position="4534"/>
    </location>
</feature>
<keyword evidence="4 12" id="KW-0808">Transferase</keyword>
<dbReference type="InterPro" id="IPR020598">
    <property type="entry name" value="rRNA_Ade_methylase_Trfase_N"/>
</dbReference>
<dbReference type="InterPro" id="IPR003961">
    <property type="entry name" value="FN3_dom"/>
</dbReference>
<dbReference type="InterPro" id="IPR029063">
    <property type="entry name" value="SAM-dependent_MTases_sf"/>
</dbReference>
<feature type="binding site" evidence="12">
    <location>
        <position position="4252"/>
    </location>
    <ligand>
        <name>S-adenosyl-L-methionine</name>
        <dbReference type="ChEBI" id="CHEBI:59789"/>
    </ligand>
</feature>
<evidence type="ECO:0000256" key="10">
    <source>
        <dbReference type="ARBA" id="ARBA00023529"/>
    </source>
</evidence>
<dbReference type="InterPro" id="IPR018114">
    <property type="entry name" value="TRYPSIN_HIS"/>
</dbReference>
<dbReference type="SMART" id="SM00650">
    <property type="entry name" value="rADc"/>
    <property type="match status" value="1"/>
</dbReference>
<dbReference type="SMART" id="SM00758">
    <property type="entry name" value="PA14"/>
    <property type="match status" value="2"/>
</dbReference>
<evidence type="ECO:0000256" key="3">
    <source>
        <dbReference type="ARBA" id="ARBA00022670"/>
    </source>
</evidence>
<keyword evidence="3 13" id="KW-0645">Protease</keyword>
<dbReference type="FunFam" id="3.40.50.150:FF:000081">
    <property type="entry name" value="rRNA adenine N(6)-methyltransferase"/>
    <property type="match status" value="1"/>
</dbReference>
<evidence type="ECO:0000256" key="1">
    <source>
        <dbReference type="ARBA" id="ARBA00022552"/>
    </source>
</evidence>
<feature type="region of interest" description="Disordered" evidence="15">
    <location>
        <begin position="4179"/>
        <end position="4221"/>
    </location>
</feature>
<dbReference type="InterPro" id="IPR011530">
    <property type="entry name" value="rRNA_adenine_dimethylase"/>
</dbReference>
<dbReference type="GO" id="GO:0004252">
    <property type="term" value="F:serine-type endopeptidase activity"/>
    <property type="evidence" value="ECO:0007669"/>
    <property type="project" value="UniProtKB-UniRule"/>
</dbReference>
<dbReference type="PROSITE" id="PS00137">
    <property type="entry name" value="SUBTILASE_HIS"/>
    <property type="match status" value="1"/>
</dbReference>
<comment type="catalytic activity">
    <reaction evidence="10">
        <text>Hydrolysis of proteins with broad specificity for peptide bonds, and a preference for a large uncharged residue in P1. Hydrolyzes peptide amides.</text>
        <dbReference type="EC" id="3.4.21.62"/>
    </reaction>
</comment>
<dbReference type="PROSITE" id="PS00135">
    <property type="entry name" value="TRYPSIN_SER"/>
    <property type="match status" value="1"/>
</dbReference>
<dbReference type="InterPro" id="IPR023827">
    <property type="entry name" value="Peptidase_S8_Asp-AS"/>
</dbReference>
<dbReference type="InterPro" id="IPR036116">
    <property type="entry name" value="FN3_sf"/>
</dbReference>
<dbReference type="Proteomes" id="UP000604046">
    <property type="component" value="Unassembled WGS sequence"/>
</dbReference>
<feature type="compositionally biased region" description="Basic residues" evidence="15">
    <location>
        <begin position="4181"/>
        <end position="4193"/>
    </location>
</feature>
<dbReference type="GO" id="GO:0003723">
    <property type="term" value="F:RNA binding"/>
    <property type="evidence" value="ECO:0007669"/>
    <property type="project" value="UniProtKB-UniRule"/>
</dbReference>
<comment type="similarity">
    <text evidence="13 14">Belongs to the peptidase S8 family.</text>
</comment>
<evidence type="ECO:0000256" key="4">
    <source>
        <dbReference type="ARBA" id="ARBA00022679"/>
    </source>
</evidence>
<dbReference type="GO" id="GO:0006508">
    <property type="term" value="P:proteolysis"/>
    <property type="evidence" value="ECO:0007669"/>
    <property type="project" value="UniProtKB-KW"/>
</dbReference>
<dbReference type="InterPro" id="IPR037524">
    <property type="entry name" value="PA14/GLEYA"/>
</dbReference>
<dbReference type="Gene3D" id="3.40.50.150">
    <property type="entry name" value="Vaccinia Virus protein VP39"/>
    <property type="match status" value="1"/>
</dbReference>
<dbReference type="Pfam" id="PF00082">
    <property type="entry name" value="Peptidase_S8"/>
    <property type="match status" value="1"/>
</dbReference>
<dbReference type="PROSITE" id="PS01131">
    <property type="entry name" value="RRNA_A_DIMETH"/>
    <property type="match status" value="1"/>
</dbReference>
<dbReference type="SUPFAM" id="SSF50494">
    <property type="entry name" value="Trypsin-like serine proteases"/>
    <property type="match status" value="1"/>
</dbReference>
<keyword evidence="6 13" id="KW-0378">Hydrolase</keyword>
<reference evidence="19" key="1">
    <citation type="submission" date="2021-02" db="EMBL/GenBank/DDBJ databases">
        <authorList>
            <person name="Dougan E. K."/>
            <person name="Rhodes N."/>
            <person name="Thang M."/>
            <person name="Chan C."/>
        </authorList>
    </citation>
    <scope>NUCLEOTIDE SEQUENCE</scope>
</reference>
<dbReference type="SUPFAM" id="SSF56988">
    <property type="entry name" value="Anthrax protective antigen"/>
    <property type="match status" value="2"/>
</dbReference>
<dbReference type="PROSITE" id="PS50240">
    <property type="entry name" value="TRYPSIN_DOM"/>
    <property type="match status" value="1"/>
</dbReference>
<dbReference type="Pfam" id="PF00089">
    <property type="entry name" value="Trypsin"/>
    <property type="match status" value="1"/>
</dbReference>
<evidence type="ECO:0000313" key="19">
    <source>
        <dbReference type="EMBL" id="CAE7204605.1"/>
    </source>
</evidence>
<keyword evidence="7 13" id="KW-0720">Serine protease</keyword>
<dbReference type="EMBL" id="CAJNDS010000424">
    <property type="protein sequence ID" value="CAE7204605.1"/>
    <property type="molecule type" value="Genomic_DNA"/>
</dbReference>
<evidence type="ECO:0000256" key="13">
    <source>
        <dbReference type="PROSITE-ProRule" id="PRU01240"/>
    </source>
</evidence>
<keyword evidence="8 12" id="KW-0694">RNA-binding</keyword>
<dbReference type="PROSITE" id="PS51820">
    <property type="entry name" value="PA14"/>
    <property type="match status" value="2"/>
</dbReference>
<dbReference type="InterPro" id="IPR023828">
    <property type="entry name" value="Peptidase_S8_Ser-AS"/>
</dbReference>
<dbReference type="Gene3D" id="2.40.10.10">
    <property type="entry name" value="Trypsin-like serine proteases"/>
    <property type="match status" value="1"/>
</dbReference>
<dbReference type="InterPro" id="IPR009003">
    <property type="entry name" value="Peptidase_S1_PA"/>
</dbReference>
<dbReference type="InterPro" id="IPR002859">
    <property type="entry name" value="PKD/REJ-like"/>
</dbReference>